<dbReference type="PANTHER" id="PTHR33164:SF43">
    <property type="entry name" value="HTH-TYPE TRANSCRIPTIONAL REPRESSOR YETL"/>
    <property type="match status" value="1"/>
</dbReference>
<dbReference type="SUPFAM" id="SSF46785">
    <property type="entry name" value="Winged helix' DNA-binding domain"/>
    <property type="match status" value="1"/>
</dbReference>
<dbReference type="RefSeq" id="WP_115937719.1">
    <property type="nucleotide sequence ID" value="NZ_QRDW01000008.1"/>
</dbReference>
<dbReference type="EMBL" id="QRDW01000008">
    <property type="protein sequence ID" value="RED48096.1"/>
    <property type="molecule type" value="Genomic_DNA"/>
</dbReference>
<dbReference type="SMART" id="SM00347">
    <property type="entry name" value="HTH_MARR"/>
    <property type="match status" value="1"/>
</dbReference>
<dbReference type="PRINTS" id="PR00598">
    <property type="entry name" value="HTHMARR"/>
</dbReference>
<dbReference type="InterPro" id="IPR036390">
    <property type="entry name" value="WH_DNA-bd_sf"/>
</dbReference>
<feature type="domain" description="HTH marR-type" evidence="1">
    <location>
        <begin position="5"/>
        <end position="138"/>
    </location>
</feature>
<dbReference type="OrthoDB" id="9806864at2"/>
<name>A0A3D9HGH4_9PROT</name>
<keyword evidence="2" id="KW-0238">DNA-binding</keyword>
<dbReference type="Pfam" id="PF01047">
    <property type="entry name" value="MarR"/>
    <property type="match status" value="1"/>
</dbReference>
<accession>A0A3D9HGH4</accession>
<dbReference type="PROSITE" id="PS50995">
    <property type="entry name" value="HTH_MARR_2"/>
    <property type="match status" value="1"/>
</dbReference>
<dbReference type="Gene3D" id="1.10.10.10">
    <property type="entry name" value="Winged helix-like DNA-binding domain superfamily/Winged helix DNA-binding domain"/>
    <property type="match status" value="1"/>
</dbReference>
<protein>
    <submittedName>
        <fullName evidence="2">DNA-binding MarR family transcriptional regulator</fullName>
    </submittedName>
</protein>
<evidence type="ECO:0000313" key="2">
    <source>
        <dbReference type="EMBL" id="RED48096.1"/>
    </source>
</evidence>
<dbReference type="AlphaFoldDB" id="A0A3D9HGH4"/>
<proteinExistence type="predicted"/>
<reference evidence="2 3" key="1">
    <citation type="submission" date="2018-07" db="EMBL/GenBank/DDBJ databases">
        <title>Genomic Encyclopedia of Type Strains, Phase III (KMG-III): the genomes of soil and plant-associated and newly described type strains.</title>
        <authorList>
            <person name="Whitman W."/>
        </authorList>
    </citation>
    <scope>NUCLEOTIDE SEQUENCE [LARGE SCALE GENOMIC DNA]</scope>
    <source>
        <strain evidence="2 3">CECT 8488</strain>
    </source>
</reference>
<dbReference type="GO" id="GO:0003700">
    <property type="term" value="F:DNA-binding transcription factor activity"/>
    <property type="evidence" value="ECO:0007669"/>
    <property type="project" value="InterPro"/>
</dbReference>
<organism evidence="2 3">
    <name type="scientific">Aestuariispira insulae</name>
    <dbReference type="NCBI Taxonomy" id="1461337"/>
    <lineage>
        <taxon>Bacteria</taxon>
        <taxon>Pseudomonadati</taxon>
        <taxon>Pseudomonadota</taxon>
        <taxon>Alphaproteobacteria</taxon>
        <taxon>Rhodospirillales</taxon>
        <taxon>Kiloniellaceae</taxon>
        <taxon>Aestuariispira</taxon>
    </lineage>
</organism>
<evidence type="ECO:0000259" key="1">
    <source>
        <dbReference type="PROSITE" id="PS50995"/>
    </source>
</evidence>
<comment type="caution">
    <text evidence="2">The sequence shown here is derived from an EMBL/GenBank/DDBJ whole genome shotgun (WGS) entry which is preliminary data.</text>
</comment>
<evidence type="ECO:0000313" key="3">
    <source>
        <dbReference type="Proteomes" id="UP000256845"/>
    </source>
</evidence>
<dbReference type="InterPro" id="IPR000835">
    <property type="entry name" value="HTH_MarR-typ"/>
</dbReference>
<dbReference type="GO" id="GO:0006950">
    <property type="term" value="P:response to stress"/>
    <property type="evidence" value="ECO:0007669"/>
    <property type="project" value="TreeGrafter"/>
</dbReference>
<gene>
    <name evidence="2" type="ORF">DFP90_108114</name>
</gene>
<keyword evidence="3" id="KW-1185">Reference proteome</keyword>
<dbReference type="InterPro" id="IPR036388">
    <property type="entry name" value="WH-like_DNA-bd_sf"/>
</dbReference>
<dbReference type="Proteomes" id="UP000256845">
    <property type="component" value="Unassembled WGS sequence"/>
</dbReference>
<dbReference type="GO" id="GO:0003677">
    <property type="term" value="F:DNA binding"/>
    <property type="evidence" value="ECO:0007669"/>
    <property type="project" value="UniProtKB-KW"/>
</dbReference>
<dbReference type="InterPro" id="IPR039422">
    <property type="entry name" value="MarR/SlyA-like"/>
</dbReference>
<sequence length="138" mass="15318">MENITDCISYLISGAAKQINRRARELLAPYHLTPVQYAVIRALYEYDLQTGSELATTLFMDSATLTGVVDRLEKQGMVARVPDGQDRRINRLALQDKARSLLPELDNAMDRLNAEADMILGGKAKKVRQGLIKLGKGT</sequence>
<dbReference type="PANTHER" id="PTHR33164">
    <property type="entry name" value="TRANSCRIPTIONAL REGULATOR, MARR FAMILY"/>
    <property type="match status" value="1"/>
</dbReference>